<reference evidence="10" key="1">
    <citation type="submission" date="2025-08" db="UniProtKB">
        <authorList>
            <consortium name="RefSeq"/>
        </authorList>
    </citation>
    <scope>IDENTIFICATION</scope>
    <source>
        <strain evidence="10">Ishihara</strain>
        <tissue evidence="10">Whole body</tissue>
    </source>
</reference>
<evidence type="ECO:0000256" key="7">
    <source>
        <dbReference type="ARBA" id="ARBA00023242"/>
    </source>
</evidence>
<comment type="similarity">
    <text evidence="3">Belongs to the HARBI1 family.</text>
</comment>
<name>A0A9J7EUD5_SPOLT</name>
<evidence type="ECO:0000313" key="9">
    <source>
        <dbReference type="Proteomes" id="UP000301870"/>
    </source>
</evidence>
<keyword evidence="7" id="KW-0539">Nucleus</keyword>
<dbReference type="Pfam" id="PF13359">
    <property type="entry name" value="DDE_Tnp_4"/>
    <property type="match status" value="1"/>
</dbReference>
<dbReference type="RefSeq" id="XP_022835163.1">
    <property type="nucleotide sequence ID" value="XM_022979395.1"/>
</dbReference>
<accession>A0A9J7EUD5</accession>
<organism evidence="9 10">
    <name type="scientific">Spodoptera litura</name>
    <name type="common">Asian cotton leafworm</name>
    <dbReference type="NCBI Taxonomy" id="69820"/>
    <lineage>
        <taxon>Eukaryota</taxon>
        <taxon>Metazoa</taxon>
        <taxon>Ecdysozoa</taxon>
        <taxon>Arthropoda</taxon>
        <taxon>Hexapoda</taxon>
        <taxon>Insecta</taxon>
        <taxon>Pterygota</taxon>
        <taxon>Neoptera</taxon>
        <taxon>Endopterygota</taxon>
        <taxon>Lepidoptera</taxon>
        <taxon>Glossata</taxon>
        <taxon>Ditrysia</taxon>
        <taxon>Noctuoidea</taxon>
        <taxon>Noctuidae</taxon>
        <taxon>Amphipyrinae</taxon>
        <taxon>Spodoptera</taxon>
    </lineage>
</organism>
<evidence type="ECO:0000256" key="6">
    <source>
        <dbReference type="ARBA" id="ARBA00022801"/>
    </source>
</evidence>
<dbReference type="Proteomes" id="UP000301870">
    <property type="component" value="Unplaced"/>
</dbReference>
<dbReference type="OrthoDB" id="6627079at2759"/>
<evidence type="ECO:0000256" key="1">
    <source>
        <dbReference type="ARBA" id="ARBA00001968"/>
    </source>
</evidence>
<comment type="subcellular location">
    <subcellularLocation>
        <location evidence="2">Nucleus</location>
    </subcellularLocation>
</comment>
<dbReference type="GO" id="GO:0016787">
    <property type="term" value="F:hydrolase activity"/>
    <property type="evidence" value="ECO:0007669"/>
    <property type="project" value="UniProtKB-KW"/>
</dbReference>
<dbReference type="KEGG" id="sliu:111362676"/>
<dbReference type="PANTHER" id="PTHR22930:SF269">
    <property type="entry name" value="NUCLEASE HARBI1-LIKE PROTEIN"/>
    <property type="match status" value="1"/>
</dbReference>
<evidence type="ECO:0000256" key="4">
    <source>
        <dbReference type="ARBA" id="ARBA00022722"/>
    </source>
</evidence>
<keyword evidence="5" id="KW-0479">Metal-binding</keyword>
<protein>
    <submittedName>
        <fullName evidence="10">Uncharacterized protein LOC111362676</fullName>
    </submittedName>
</protein>
<evidence type="ECO:0000256" key="5">
    <source>
        <dbReference type="ARBA" id="ARBA00022723"/>
    </source>
</evidence>
<feature type="domain" description="DDE Tnp4" evidence="8">
    <location>
        <begin position="224"/>
        <end position="389"/>
    </location>
</feature>
<evidence type="ECO:0000259" key="8">
    <source>
        <dbReference type="Pfam" id="PF13359"/>
    </source>
</evidence>
<dbReference type="GO" id="GO:0004518">
    <property type="term" value="F:nuclease activity"/>
    <property type="evidence" value="ECO:0007669"/>
    <property type="project" value="UniProtKB-KW"/>
</dbReference>
<dbReference type="GO" id="GO:0005634">
    <property type="term" value="C:nucleus"/>
    <property type="evidence" value="ECO:0007669"/>
    <property type="project" value="UniProtKB-SubCell"/>
</dbReference>
<evidence type="ECO:0000256" key="2">
    <source>
        <dbReference type="ARBA" id="ARBA00004123"/>
    </source>
</evidence>
<evidence type="ECO:0000256" key="3">
    <source>
        <dbReference type="ARBA" id="ARBA00006958"/>
    </source>
</evidence>
<dbReference type="InterPro" id="IPR027806">
    <property type="entry name" value="HARBI1_dom"/>
</dbReference>
<gene>
    <name evidence="10" type="primary">LOC111362676</name>
</gene>
<keyword evidence="6" id="KW-0378">Hydrolase</keyword>
<dbReference type="InterPro" id="IPR045249">
    <property type="entry name" value="HARBI1-like"/>
</dbReference>
<keyword evidence="4" id="KW-0540">Nuclease</keyword>
<evidence type="ECO:0000313" key="10">
    <source>
        <dbReference type="RefSeq" id="XP_022835163.1"/>
    </source>
</evidence>
<dbReference type="AlphaFoldDB" id="A0A9J7EUD5"/>
<sequence>MPPLHVDRFVCRRPQTHPQMNLYEPSTRRQVVQSMLVLVRCNTYARRMDIETVAAAAIYLFSTYKYYLSVYRNRVIKKKWRRRRWWMLTIHRNRTKNSMENQFAELYAEPSGEFNNFVRMSSSDFEYLLQKISPTIAKKDTDWRDAIPVKVRLAVTLRYLATGDSYRSLHYLFKISSQVISIIVPEVCLALNNVLKDLVKIPNTTDEWLAKAKGFNFPHCIGALDGKHVMILPPPNTATEYFNYKGHFSIVLLALVDSDYCFMFVDIGCPGRISDGGVYNQSVLKQKIDKNVINLPSPSCLPNSNTSLPYVFLADAAFALSTHIMKPFPGHHALGTPERLFNQKLSSSRVAVENTFGIMSSVFRIFKKPIPLNITKASLITMTCVLLHNFLRKSKTSQHLYSPPNSEDKYLNGELIQPGSWRQNYTGTFDPLQPIPRRAPTCAVETRLKFTRYINENNH</sequence>
<proteinExistence type="inferred from homology"/>
<comment type="cofactor">
    <cofactor evidence="1">
        <name>a divalent metal cation</name>
        <dbReference type="ChEBI" id="CHEBI:60240"/>
    </cofactor>
</comment>
<dbReference type="GeneID" id="111362676"/>
<dbReference type="GO" id="GO:0046872">
    <property type="term" value="F:metal ion binding"/>
    <property type="evidence" value="ECO:0007669"/>
    <property type="project" value="UniProtKB-KW"/>
</dbReference>
<keyword evidence="9" id="KW-1185">Reference proteome</keyword>
<dbReference type="PANTHER" id="PTHR22930">
    <property type="match status" value="1"/>
</dbReference>